<keyword evidence="2" id="KW-1185">Reference proteome</keyword>
<protein>
    <submittedName>
        <fullName evidence="1">Uncharacterized protein</fullName>
    </submittedName>
</protein>
<comment type="caution">
    <text evidence="1">The sequence shown here is derived from an EMBL/GenBank/DDBJ whole genome shotgun (WGS) entry which is preliminary data.</text>
</comment>
<evidence type="ECO:0000313" key="1">
    <source>
        <dbReference type="EMBL" id="MFC4611870.1"/>
    </source>
</evidence>
<proteinExistence type="predicted"/>
<evidence type="ECO:0000313" key="2">
    <source>
        <dbReference type="Proteomes" id="UP001595993"/>
    </source>
</evidence>
<dbReference type="Proteomes" id="UP001595993">
    <property type="component" value="Unassembled WGS sequence"/>
</dbReference>
<dbReference type="EMBL" id="JBHSFE010000028">
    <property type="protein sequence ID" value="MFC4611870.1"/>
    <property type="molecule type" value="Genomic_DNA"/>
</dbReference>
<dbReference type="RefSeq" id="WP_381201449.1">
    <property type="nucleotide sequence ID" value="NZ_JBHSFE010000028.1"/>
</dbReference>
<reference evidence="2" key="1">
    <citation type="journal article" date="2019" name="Int. J. Syst. Evol. Microbiol.">
        <title>The Global Catalogue of Microorganisms (GCM) 10K type strain sequencing project: providing services to taxonomists for standard genome sequencing and annotation.</title>
        <authorList>
            <consortium name="The Broad Institute Genomics Platform"/>
            <consortium name="The Broad Institute Genome Sequencing Center for Infectious Disease"/>
            <person name="Wu L."/>
            <person name="Ma J."/>
        </authorList>
    </citation>
    <scope>NUCLEOTIDE SEQUENCE [LARGE SCALE GENOMIC DNA]</scope>
    <source>
        <strain evidence="2">CGMCC 4.7139</strain>
    </source>
</reference>
<sequence length="77" mass="8496">MTNDAEEAFHPTPVVVFPVVADDPPFRVVEIKGEVAGTAHDILDLIMLARRAGLTHIDFDDPAQVRWVGGGQYKWVP</sequence>
<accession>A0ABV9GFM8</accession>
<gene>
    <name evidence="1" type="ORF">ACFO9E_29430</name>
</gene>
<name>A0ABV9GFM8_9ACTN</name>
<organism evidence="1 2">
    <name type="scientific">Streptomyces maoxianensis</name>
    <dbReference type="NCBI Taxonomy" id="1459942"/>
    <lineage>
        <taxon>Bacteria</taxon>
        <taxon>Bacillati</taxon>
        <taxon>Actinomycetota</taxon>
        <taxon>Actinomycetes</taxon>
        <taxon>Kitasatosporales</taxon>
        <taxon>Streptomycetaceae</taxon>
        <taxon>Streptomyces</taxon>
    </lineage>
</organism>